<evidence type="ECO:0000256" key="7">
    <source>
        <dbReference type="ARBA" id="ARBA00022777"/>
    </source>
</evidence>
<dbReference type="AlphaFoldDB" id="A0AB73T380"/>
<evidence type="ECO:0000256" key="2">
    <source>
        <dbReference type="ARBA" id="ARBA00022475"/>
    </source>
</evidence>
<dbReference type="PANTHER" id="PTHR34220:SF11">
    <property type="entry name" value="SENSOR PROTEIN KINASE HPTS"/>
    <property type="match status" value="1"/>
</dbReference>
<keyword evidence="15" id="KW-1185">Reference proteome</keyword>
<reference evidence="14 15" key="1">
    <citation type="submission" date="2018-05" db="EMBL/GenBank/DDBJ databases">
        <authorList>
            <person name="Goeker M."/>
            <person name="Huntemann M."/>
            <person name="Clum A."/>
            <person name="Pillay M."/>
            <person name="Palaniappan K."/>
            <person name="Varghese N."/>
            <person name="Mikhailova N."/>
            <person name="Stamatis D."/>
            <person name="Reddy T."/>
            <person name="Daum C."/>
            <person name="Shapiro N."/>
            <person name="Ivanova N."/>
            <person name="Kyrpides N."/>
            <person name="Woyke T."/>
        </authorList>
    </citation>
    <scope>NUCLEOTIDE SEQUENCE [LARGE SCALE GENOMIC DNA]</scope>
    <source>
        <strain evidence="14 15">DSM 26524</strain>
    </source>
</reference>
<evidence type="ECO:0000256" key="12">
    <source>
        <dbReference type="SAM" id="Phobius"/>
    </source>
</evidence>
<dbReference type="InterPro" id="IPR003660">
    <property type="entry name" value="HAMP_dom"/>
</dbReference>
<evidence type="ECO:0000256" key="9">
    <source>
        <dbReference type="ARBA" id="ARBA00022989"/>
    </source>
</evidence>
<evidence type="ECO:0000256" key="5">
    <source>
        <dbReference type="ARBA" id="ARBA00022692"/>
    </source>
</evidence>
<dbReference type="PANTHER" id="PTHR34220">
    <property type="entry name" value="SENSOR HISTIDINE KINASE YPDA"/>
    <property type="match status" value="1"/>
</dbReference>
<keyword evidence="11 12" id="KW-0472">Membrane</keyword>
<keyword evidence="9 12" id="KW-1133">Transmembrane helix</keyword>
<evidence type="ECO:0000259" key="13">
    <source>
        <dbReference type="PROSITE" id="PS50885"/>
    </source>
</evidence>
<evidence type="ECO:0000256" key="8">
    <source>
        <dbReference type="ARBA" id="ARBA00022840"/>
    </source>
</evidence>
<evidence type="ECO:0000256" key="10">
    <source>
        <dbReference type="ARBA" id="ARBA00023012"/>
    </source>
</evidence>
<name>A0AB73T380_9FIRM</name>
<keyword evidence="3" id="KW-0597">Phosphoprotein</keyword>
<keyword evidence="8" id="KW-0067">ATP-binding</keyword>
<comment type="subcellular location">
    <subcellularLocation>
        <location evidence="1">Cell membrane</location>
        <topology evidence="1">Multi-pass membrane protein</topology>
    </subcellularLocation>
</comment>
<proteinExistence type="predicted"/>
<dbReference type="Gene3D" id="6.10.340.10">
    <property type="match status" value="1"/>
</dbReference>
<dbReference type="RefSeq" id="WP_109627103.1">
    <property type="nucleotide sequence ID" value="NZ_JANKBI010000024.1"/>
</dbReference>
<keyword evidence="2" id="KW-1003">Cell membrane</keyword>
<dbReference type="GO" id="GO:0000155">
    <property type="term" value="F:phosphorelay sensor kinase activity"/>
    <property type="evidence" value="ECO:0007669"/>
    <property type="project" value="InterPro"/>
</dbReference>
<dbReference type="Pfam" id="PF06580">
    <property type="entry name" value="His_kinase"/>
    <property type="match status" value="1"/>
</dbReference>
<evidence type="ECO:0000256" key="3">
    <source>
        <dbReference type="ARBA" id="ARBA00022553"/>
    </source>
</evidence>
<protein>
    <submittedName>
        <fullName evidence="14">Histidine kinase</fullName>
    </submittedName>
</protein>
<evidence type="ECO:0000256" key="11">
    <source>
        <dbReference type="ARBA" id="ARBA00023136"/>
    </source>
</evidence>
<evidence type="ECO:0000313" key="15">
    <source>
        <dbReference type="Proteomes" id="UP000245412"/>
    </source>
</evidence>
<dbReference type="Proteomes" id="UP000245412">
    <property type="component" value="Unassembled WGS sequence"/>
</dbReference>
<sequence length="597" mass="67785">MVQKKYGFFTRMLLICTSLLVSFSVIASVIVGFLSSQYEKSQFLKSYDLALVNLSEAFSSHIDSFSILVGRILVNNKCDENLCMLMNASSYDQISADTRNEVITLLSSICSNDRYLRGVLLYSPQNSMVYYYSDSQYYLRCASMDIDLPDLVPFAGTKLDNKTISDVIAACTRSEGSYDSYYGLAATLYRNAAVPLGYMIPIYSTAEFMNILNDYELDEQNSFRISDDNNRIYFQSNPMSDITGNTVYTNTVANTDNGFQVSYEVMRMHLPKGRLTIMIVMLALFVTAFSFILYYVTYYLSNKNIGGILNGMKKFSLSDLSYRINRPQKGNEFTQIIDGFNKMCDELQKNVERSYVYELQQKKSELYALQTSINPHFLYNTLDMIRSQIQSADTGTASHMLLLLAKIYRTQTNTDMFITLDEEAELCENFIILYQSRFQNFDYEFDVDSNAGWYAIPKNTLQPMIENYFVHGIKSGAQDNLLLLSVFLEDMDEIRYVHITLCNNGNPISEKRISEISRSLDLGVFETGKSGSFAMANVYTRLRIAFGEKCRLTVKSGEDDISFQIDLIFPAMSADELQNNFLSHPAASTGTSDNTAV</sequence>
<feature type="transmembrane region" description="Helical" evidence="12">
    <location>
        <begin position="275"/>
        <end position="296"/>
    </location>
</feature>
<dbReference type="PROSITE" id="PS50885">
    <property type="entry name" value="HAMP"/>
    <property type="match status" value="1"/>
</dbReference>
<dbReference type="GO" id="GO:0005886">
    <property type="term" value="C:plasma membrane"/>
    <property type="evidence" value="ECO:0007669"/>
    <property type="project" value="UniProtKB-SubCell"/>
</dbReference>
<evidence type="ECO:0000313" key="14">
    <source>
        <dbReference type="EMBL" id="PWJ75213.1"/>
    </source>
</evidence>
<evidence type="ECO:0000256" key="4">
    <source>
        <dbReference type="ARBA" id="ARBA00022679"/>
    </source>
</evidence>
<keyword evidence="4" id="KW-0808">Transferase</keyword>
<organism evidence="14 15">
    <name type="scientific">Murimonas intestini</name>
    <dbReference type="NCBI Taxonomy" id="1337051"/>
    <lineage>
        <taxon>Bacteria</taxon>
        <taxon>Bacillati</taxon>
        <taxon>Bacillota</taxon>
        <taxon>Clostridia</taxon>
        <taxon>Lachnospirales</taxon>
        <taxon>Lachnospiraceae</taxon>
        <taxon>Murimonas</taxon>
    </lineage>
</organism>
<keyword evidence="10" id="KW-0902">Two-component regulatory system</keyword>
<dbReference type="InterPro" id="IPR010559">
    <property type="entry name" value="Sig_transdc_His_kin_internal"/>
</dbReference>
<evidence type="ECO:0000256" key="1">
    <source>
        <dbReference type="ARBA" id="ARBA00004651"/>
    </source>
</evidence>
<dbReference type="InterPro" id="IPR050640">
    <property type="entry name" value="Bact_2-comp_sensor_kinase"/>
</dbReference>
<comment type="caution">
    <text evidence="14">The sequence shown here is derived from an EMBL/GenBank/DDBJ whole genome shotgun (WGS) entry which is preliminary data.</text>
</comment>
<feature type="transmembrane region" description="Helical" evidence="12">
    <location>
        <begin position="12"/>
        <end position="35"/>
    </location>
</feature>
<keyword evidence="7 14" id="KW-0418">Kinase</keyword>
<evidence type="ECO:0000256" key="6">
    <source>
        <dbReference type="ARBA" id="ARBA00022741"/>
    </source>
</evidence>
<keyword evidence="5 12" id="KW-0812">Transmembrane</keyword>
<dbReference type="GO" id="GO:0005524">
    <property type="term" value="F:ATP binding"/>
    <property type="evidence" value="ECO:0007669"/>
    <property type="project" value="UniProtKB-KW"/>
</dbReference>
<keyword evidence="6" id="KW-0547">Nucleotide-binding</keyword>
<gene>
    <name evidence="14" type="ORF">C7383_107220</name>
</gene>
<accession>A0AB73T380</accession>
<feature type="domain" description="HAMP" evidence="13">
    <location>
        <begin position="299"/>
        <end position="352"/>
    </location>
</feature>
<dbReference type="EMBL" id="QGGY01000007">
    <property type="protein sequence ID" value="PWJ75213.1"/>
    <property type="molecule type" value="Genomic_DNA"/>
</dbReference>